<protein>
    <submittedName>
        <fullName evidence="5">2-dehydro-3-deoxygluconokinase</fullName>
    </submittedName>
</protein>
<dbReference type="SUPFAM" id="SSF53613">
    <property type="entry name" value="Ribokinase-like"/>
    <property type="match status" value="1"/>
</dbReference>
<name>A0A1I7DF82_9RHOB</name>
<dbReference type="CDD" id="cd01166">
    <property type="entry name" value="KdgK"/>
    <property type="match status" value="1"/>
</dbReference>
<organism evidence="5 6">
    <name type="scientific">Sedimentitalea nanhaiensis</name>
    <dbReference type="NCBI Taxonomy" id="999627"/>
    <lineage>
        <taxon>Bacteria</taxon>
        <taxon>Pseudomonadati</taxon>
        <taxon>Pseudomonadota</taxon>
        <taxon>Alphaproteobacteria</taxon>
        <taxon>Rhodobacterales</taxon>
        <taxon>Paracoccaceae</taxon>
        <taxon>Sedimentitalea</taxon>
    </lineage>
</organism>
<dbReference type="Pfam" id="PF00294">
    <property type="entry name" value="PfkB"/>
    <property type="match status" value="1"/>
</dbReference>
<evidence type="ECO:0000313" key="6">
    <source>
        <dbReference type="Proteomes" id="UP000182466"/>
    </source>
</evidence>
<evidence type="ECO:0000313" key="5">
    <source>
        <dbReference type="EMBL" id="SFU10267.1"/>
    </source>
</evidence>
<gene>
    <name evidence="5" type="ORF">SAMN05216236_12712</name>
</gene>
<evidence type="ECO:0000256" key="1">
    <source>
        <dbReference type="ARBA" id="ARBA00010688"/>
    </source>
</evidence>
<keyword evidence="3 5" id="KW-0418">Kinase</keyword>
<dbReference type="InterPro" id="IPR050306">
    <property type="entry name" value="PfkB_Carbo_kinase"/>
</dbReference>
<keyword evidence="2" id="KW-0808">Transferase</keyword>
<dbReference type="PANTHER" id="PTHR43085:SF15">
    <property type="entry name" value="2-DEHYDRO-3-DEOXYGLUCONOKINASE"/>
    <property type="match status" value="1"/>
</dbReference>
<dbReference type="Proteomes" id="UP000182466">
    <property type="component" value="Unassembled WGS sequence"/>
</dbReference>
<proteinExistence type="inferred from homology"/>
<dbReference type="GO" id="GO:0005829">
    <property type="term" value="C:cytosol"/>
    <property type="evidence" value="ECO:0007669"/>
    <property type="project" value="TreeGrafter"/>
</dbReference>
<dbReference type="GO" id="GO:0019698">
    <property type="term" value="P:D-galacturonate catabolic process"/>
    <property type="evidence" value="ECO:0007669"/>
    <property type="project" value="TreeGrafter"/>
</dbReference>
<accession>A0A1I7DF82</accession>
<dbReference type="Gene3D" id="3.40.1190.20">
    <property type="match status" value="1"/>
</dbReference>
<dbReference type="AlphaFoldDB" id="A0A1I7DF82"/>
<dbReference type="STRING" id="999627.SAMN05216236_12712"/>
<evidence type="ECO:0000256" key="2">
    <source>
        <dbReference type="ARBA" id="ARBA00022679"/>
    </source>
</evidence>
<dbReference type="GO" id="GO:0042840">
    <property type="term" value="P:D-glucuronate catabolic process"/>
    <property type="evidence" value="ECO:0007669"/>
    <property type="project" value="TreeGrafter"/>
</dbReference>
<dbReference type="PANTHER" id="PTHR43085">
    <property type="entry name" value="HEXOKINASE FAMILY MEMBER"/>
    <property type="match status" value="1"/>
</dbReference>
<dbReference type="InterPro" id="IPR029056">
    <property type="entry name" value="Ribokinase-like"/>
</dbReference>
<dbReference type="GO" id="GO:0006974">
    <property type="term" value="P:DNA damage response"/>
    <property type="evidence" value="ECO:0007669"/>
    <property type="project" value="TreeGrafter"/>
</dbReference>
<sequence length="309" mass="33386">MSRPARPLQKIACIGEVMIELATGPDGHSTVGVAGDTYNSAVYMARLLKQCEVRVSYVTALGTDPYSERILAAMRSHDLGTDHVERRSNRVPGLYAIDTDDEGERSFTYWRSASAARTLFTEPCAVPLATLSEFDLVVLSGITMAILPTEMRQRVIKQIDRFRASGGTFAYDSNHRPALWESVQAAREINTAMWARADIALPSVDDEIRIYGDVDEEAVVARLQDTGVRSGALKRGAAGPLSLTDGATLTGPIDSVRVVDSTSAGDSFNAGYLVGIIQGQDPQMAMRMGHDLAAKVVQHRGAIIPSDAM</sequence>
<dbReference type="GO" id="GO:0008673">
    <property type="term" value="F:2-dehydro-3-deoxygluconokinase activity"/>
    <property type="evidence" value="ECO:0007669"/>
    <property type="project" value="TreeGrafter"/>
</dbReference>
<keyword evidence="6" id="KW-1185">Reference proteome</keyword>
<comment type="similarity">
    <text evidence="1">Belongs to the carbohydrate kinase PfkB family.</text>
</comment>
<dbReference type="eggNOG" id="COG0524">
    <property type="taxonomic scope" value="Bacteria"/>
</dbReference>
<reference evidence="5 6" key="1">
    <citation type="submission" date="2016-10" db="EMBL/GenBank/DDBJ databases">
        <authorList>
            <person name="de Groot N.N."/>
        </authorList>
    </citation>
    <scope>NUCLEOTIDE SEQUENCE [LARGE SCALE GENOMIC DNA]</scope>
    <source>
        <strain evidence="5 6">CGMCC 1.10959</strain>
    </source>
</reference>
<dbReference type="EMBL" id="FPAW01000027">
    <property type="protein sequence ID" value="SFU10267.1"/>
    <property type="molecule type" value="Genomic_DNA"/>
</dbReference>
<feature type="domain" description="Carbohydrate kinase PfkB" evidence="4">
    <location>
        <begin position="9"/>
        <end position="307"/>
    </location>
</feature>
<dbReference type="InterPro" id="IPR011611">
    <property type="entry name" value="PfkB_dom"/>
</dbReference>
<dbReference type="InterPro" id="IPR002173">
    <property type="entry name" value="Carboh/pur_kinase_PfkB_CS"/>
</dbReference>
<evidence type="ECO:0000256" key="3">
    <source>
        <dbReference type="ARBA" id="ARBA00022777"/>
    </source>
</evidence>
<evidence type="ECO:0000259" key="4">
    <source>
        <dbReference type="Pfam" id="PF00294"/>
    </source>
</evidence>
<dbReference type="RefSeq" id="WP_051372566.1">
    <property type="nucleotide sequence ID" value="NZ_FPAW01000027.1"/>
</dbReference>
<dbReference type="PROSITE" id="PS00584">
    <property type="entry name" value="PFKB_KINASES_2"/>
    <property type="match status" value="1"/>
</dbReference>